<evidence type="ECO:0000313" key="4">
    <source>
        <dbReference type="Proteomes" id="UP000222247"/>
    </source>
</evidence>
<evidence type="ECO:0000313" key="3">
    <source>
        <dbReference type="EMBL" id="AKO59071.1"/>
    </source>
</evidence>
<feature type="compositionally biased region" description="Polar residues" evidence="1">
    <location>
        <begin position="385"/>
        <end position="397"/>
    </location>
</feature>
<protein>
    <submittedName>
        <fullName evidence="3">Putative peptidoglycan hydrolase</fullName>
    </submittedName>
</protein>
<sequence>MANLQELIPAIFTGPNGERLTPEQIAQRQQVAQSLIGRATDTSPDAGGWASVLTKGLLGFQSGRDRRAADNAITANAAAEQSLISDMLGSLGGGAGFNPAVAAGASPTSVAAVGEPVDIPSAPEIRQGLIDRGLQPHIADAFILNFQDESGLNPGINEKNPIVPGSRGGFGLYQLTGPRRREYEAFAAQRGVNPADVNAQLDFLMNELQGSEAGAAKSILSAPDTATAAQAIVNNFLRPAPEHRQARAARYARVATTPQEAIEQVAPIDGLPAAQVAPYDFASDPNLSVANSLVSPQSPSNFNDRWNAGAATSPILPEQAIPASANIVPEVTPMSAESAPAADPRLLALNDQMLGGALSPSGSSPVAQALSGPFPSAPSADRAPVTSQPFQMPAQSQSGGINPVIIQALSSPYISNQGRQIAGMLLGQQLQQQQAAQEQQRLMAQRQATAQTLGINPALAGDADAWKAAIEQATRNRNTVKVGNTVYDANTGQPIIQGQGDPTSDIQNYEYARNNGFQGSFADYQQQVKRAGATTVDARQMGNIPPGYKVDYNEQGQPISMSPIPGSPDFIKAQREREAFEKGKVSQDRTSQVVTEDIDRAVDLIDKSPFTTTGVAGSALSKIGGTASNDVNQLITTIKANAGFDRLQAMRDASPTGGALGAVSERELTYLQSTIGSLDQSQTKEQLIRNLKRVRQAYADIIDGPQDQGKSSDTGWKTLPNGVKIRAKQ</sequence>
<dbReference type="GO" id="GO:0016787">
    <property type="term" value="F:hydrolase activity"/>
    <property type="evidence" value="ECO:0007669"/>
    <property type="project" value="UniProtKB-KW"/>
</dbReference>
<reference evidence="3 4" key="1">
    <citation type="journal article" date="2015" name="Virol. J.">
        <title>Whole genome sequence comparison of ten diagnostic brucellaphages propagated on two Brucella abortus hosts.</title>
        <authorList>
            <person name="Tevdoradze E."/>
            <person name="Farlow J."/>
            <person name="Kotorashvili A."/>
            <person name="Skhirtladze N."/>
            <person name="Antadze I."/>
            <person name="Gunia S."/>
            <person name="Balarjishvili N."/>
            <person name="Kvachadze L."/>
            <person name="Kutateladze M."/>
        </authorList>
    </citation>
    <scope>NUCLEOTIDE SEQUENCE [LARGE SCALE GENOMIC DNA]</scope>
</reference>
<evidence type="ECO:0000259" key="2">
    <source>
        <dbReference type="Pfam" id="PF18013"/>
    </source>
</evidence>
<dbReference type="EMBL" id="KJ133689">
    <property type="protein sequence ID" value="AKO59071.1"/>
    <property type="molecule type" value="Genomic_DNA"/>
</dbReference>
<dbReference type="Pfam" id="PF18013">
    <property type="entry name" value="Phage_lysozyme2"/>
    <property type="match status" value="1"/>
</dbReference>
<organism evidence="3 4">
    <name type="scientific">Brucella phage 02_141</name>
    <dbReference type="NCBI Taxonomy" id="1667364"/>
    <lineage>
        <taxon>Viruses</taxon>
        <taxon>Duplodnaviria</taxon>
        <taxon>Heunggongvirae</taxon>
        <taxon>Uroviricota</taxon>
        <taxon>Caudoviricetes</taxon>
        <taxon>Perisivirus</taxon>
        <taxon>Perisivirus Tb</taxon>
    </lineage>
</organism>
<dbReference type="SMR" id="A0A0H4IIV1"/>
<accession>A0A0H4IIV1</accession>
<dbReference type="Proteomes" id="UP000222247">
    <property type="component" value="Segment"/>
</dbReference>
<dbReference type="Gene3D" id="1.10.530.10">
    <property type="match status" value="1"/>
</dbReference>
<proteinExistence type="predicted"/>
<feature type="region of interest" description="Disordered" evidence="1">
    <location>
        <begin position="702"/>
        <end position="729"/>
    </location>
</feature>
<evidence type="ECO:0000256" key="1">
    <source>
        <dbReference type="SAM" id="MobiDB-lite"/>
    </source>
</evidence>
<keyword evidence="3" id="KW-0378">Hydrolase</keyword>
<name>A0A0H4IIV1_9CAUD</name>
<gene>
    <name evidence="3" type="ORF">p02141_25</name>
</gene>
<feature type="region of interest" description="Disordered" evidence="1">
    <location>
        <begin position="358"/>
        <end position="397"/>
    </location>
</feature>
<feature type="domain" description="Phage tail lysozyme" evidence="2">
    <location>
        <begin position="125"/>
        <end position="249"/>
    </location>
</feature>
<dbReference type="InterPro" id="IPR041219">
    <property type="entry name" value="Phage_lysozyme2"/>
</dbReference>